<protein>
    <recommendedName>
        <fullName evidence="4">DUF4203 domain-containing protein</fullName>
    </recommendedName>
</protein>
<dbReference type="EMBL" id="KQ965760">
    <property type="protein sequence ID" value="KXS15690.1"/>
    <property type="molecule type" value="Genomic_DNA"/>
</dbReference>
<gene>
    <name evidence="2" type="ORF">M427DRAFT_44295</name>
</gene>
<keyword evidence="1" id="KW-0732">Signal</keyword>
<evidence type="ECO:0000313" key="2">
    <source>
        <dbReference type="EMBL" id="KXS15690.1"/>
    </source>
</evidence>
<evidence type="ECO:0000256" key="1">
    <source>
        <dbReference type="SAM" id="SignalP"/>
    </source>
</evidence>
<evidence type="ECO:0000313" key="3">
    <source>
        <dbReference type="Proteomes" id="UP000070544"/>
    </source>
</evidence>
<feature type="signal peptide" evidence="1">
    <location>
        <begin position="1"/>
        <end position="26"/>
    </location>
</feature>
<proteinExistence type="predicted"/>
<organism evidence="2 3">
    <name type="scientific">Gonapodya prolifera (strain JEL478)</name>
    <name type="common">Monoblepharis prolifera</name>
    <dbReference type="NCBI Taxonomy" id="1344416"/>
    <lineage>
        <taxon>Eukaryota</taxon>
        <taxon>Fungi</taxon>
        <taxon>Fungi incertae sedis</taxon>
        <taxon>Chytridiomycota</taxon>
        <taxon>Chytridiomycota incertae sedis</taxon>
        <taxon>Monoblepharidomycetes</taxon>
        <taxon>Monoblepharidales</taxon>
        <taxon>Gonapodyaceae</taxon>
        <taxon>Gonapodya</taxon>
    </lineage>
</organism>
<keyword evidence="3" id="KW-1185">Reference proteome</keyword>
<feature type="chain" id="PRO_5007296161" description="DUF4203 domain-containing protein" evidence="1">
    <location>
        <begin position="27"/>
        <end position="315"/>
    </location>
</feature>
<reference evidence="2 3" key="1">
    <citation type="journal article" date="2015" name="Genome Biol. Evol.">
        <title>Phylogenomic analyses indicate that early fungi evolved digesting cell walls of algal ancestors of land plants.</title>
        <authorList>
            <person name="Chang Y."/>
            <person name="Wang S."/>
            <person name="Sekimoto S."/>
            <person name="Aerts A.L."/>
            <person name="Choi C."/>
            <person name="Clum A."/>
            <person name="LaButti K.M."/>
            <person name="Lindquist E.A."/>
            <person name="Yee Ngan C."/>
            <person name="Ohm R.A."/>
            <person name="Salamov A.A."/>
            <person name="Grigoriev I.V."/>
            <person name="Spatafora J.W."/>
            <person name="Berbee M.L."/>
        </authorList>
    </citation>
    <scope>NUCLEOTIDE SEQUENCE [LARGE SCALE GENOMIC DNA]</scope>
    <source>
        <strain evidence="2 3">JEL478</strain>
    </source>
</reference>
<accession>A0A139AG02</accession>
<sequence length="315" mass="33466">MSPFASWISVLVVVVALVSLSASAAADPTDSAPNTDSCGVSLDGQDVLQTVVGLAGRVPIYIHVFVVLATLIRTGKASFFGLLLAWIVAMSICGYTLVVYLQGRITPATFASVSYVTLLGLSVAPGFFGCQRVQWQRIVGGIALALTAVFIFVLNGVLIFRVYPEVVRNECMLYFFFLAKAQMSDTWRKVLMALFLISVITIALSTCLAGCIVGGGYLEVDNGEDIEMPTPKPDDTAEDHRDEDDEIPANVKNCILTCFGIYAASCVVASLILGTELTIKWNGLEGGPITFLDILSIVGSGIGALATVFGLSEGE</sequence>
<name>A0A139AG02_GONPJ</name>
<dbReference type="Proteomes" id="UP000070544">
    <property type="component" value="Unassembled WGS sequence"/>
</dbReference>
<evidence type="ECO:0008006" key="4">
    <source>
        <dbReference type="Google" id="ProtNLM"/>
    </source>
</evidence>
<dbReference type="AlphaFoldDB" id="A0A139AG02"/>